<dbReference type="OrthoDB" id="1919336at2759"/>
<accession>A0A9W4X1Z4</accession>
<dbReference type="SUPFAM" id="SSF47095">
    <property type="entry name" value="HMG-box"/>
    <property type="match status" value="1"/>
</dbReference>
<dbReference type="InterPro" id="IPR009071">
    <property type="entry name" value="HMG_box_dom"/>
</dbReference>
<organism evidence="3 4">
    <name type="scientific">Funneliformis geosporum</name>
    <dbReference type="NCBI Taxonomy" id="1117311"/>
    <lineage>
        <taxon>Eukaryota</taxon>
        <taxon>Fungi</taxon>
        <taxon>Fungi incertae sedis</taxon>
        <taxon>Mucoromycota</taxon>
        <taxon>Glomeromycotina</taxon>
        <taxon>Glomeromycetes</taxon>
        <taxon>Glomerales</taxon>
        <taxon>Glomeraceae</taxon>
        <taxon>Funneliformis</taxon>
    </lineage>
</organism>
<dbReference type="GO" id="GO:0005634">
    <property type="term" value="C:nucleus"/>
    <property type="evidence" value="ECO:0007669"/>
    <property type="project" value="UniProtKB-UniRule"/>
</dbReference>
<dbReference type="Pfam" id="PF00505">
    <property type="entry name" value="HMG_box"/>
    <property type="match status" value="1"/>
</dbReference>
<dbReference type="SMART" id="SM00398">
    <property type="entry name" value="HMG"/>
    <property type="match status" value="1"/>
</dbReference>
<evidence type="ECO:0000259" key="2">
    <source>
        <dbReference type="PROSITE" id="PS50118"/>
    </source>
</evidence>
<dbReference type="Proteomes" id="UP001153678">
    <property type="component" value="Unassembled WGS sequence"/>
</dbReference>
<dbReference type="EMBL" id="CAMKVN010013798">
    <property type="protein sequence ID" value="CAI2196182.1"/>
    <property type="molecule type" value="Genomic_DNA"/>
</dbReference>
<gene>
    <name evidence="3" type="ORF">FWILDA_LOCUS17450</name>
</gene>
<feature type="DNA-binding region" description="HMG box" evidence="1">
    <location>
        <begin position="23"/>
        <end position="74"/>
    </location>
</feature>
<evidence type="ECO:0000313" key="4">
    <source>
        <dbReference type="Proteomes" id="UP001153678"/>
    </source>
</evidence>
<keyword evidence="4" id="KW-1185">Reference proteome</keyword>
<dbReference type="GO" id="GO:0003677">
    <property type="term" value="F:DNA binding"/>
    <property type="evidence" value="ECO:0007669"/>
    <property type="project" value="UniProtKB-UniRule"/>
</dbReference>
<evidence type="ECO:0000256" key="1">
    <source>
        <dbReference type="PROSITE-ProRule" id="PRU00267"/>
    </source>
</evidence>
<sequence length="101" mass="12057">MSDNITFIPYDIQKLKKLRLTNKKKAPNMFILFRRDMMINKPPNMTMTNFSKFVSLQWKNLSDYEKAKYQKRSQLIRDLEIKIDEFPRTVECQSCKSGGDK</sequence>
<protein>
    <submittedName>
        <fullName evidence="3">20027_t:CDS:1</fullName>
    </submittedName>
</protein>
<proteinExistence type="predicted"/>
<feature type="domain" description="HMG box" evidence="2">
    <location>
        <begin position="23"/>
        <end position="74"/>
    </location>
</feature>
<dbReference type="InterPro" id="IPR036910">
    <property type="entry name" value="HMG_box_dom_sf"/>
</dbReference>
<feature type="non-terminal residue" evidence="3">
    <location>
        <position position="101"/>
    </location>
</feature>
<name>A0A9W4X1Z4_9GLOM</name>
<keyword evidence="1" id="KW-0238">DNA-binding</keyword>
<dbReference type="Gene3D" id="1.10.30.10">
    <property type="entry name" value="High mobility group box domain"/>
    <property type="match status" value="1"/>
</dbReference>
<dbReference type="PROSITE" id="PS50118">
    <property type="entry name" value="HMG_BOX_2"/>
    <property type="match status" value="1"/>
</dbReference>
<comment type="caution">
    <text evidence="3">The sequence shown here is derived from an EMBL/GenBank/DDBJ whole genome shotgun (WGS) entry which is preliminary data.</text>
</comment>
<keyword evidence="1" id="KW-0539">Nucleus</keyword>
<dbReference type="AlphaFoldDB" id="A0A9W4X1Z4"/>
<evidence type="ECO:0000313" key="3">
    <source>
        <dbReference type="EMBL" id="CAI2196182.1"/>
    </source>
</evidence>
<reference evidence="3" key="1">
    <citation type="submission" date="2022-08" db="EMBL/GenBank/DDBJ databases">
        <authorList>
            <person name="Kallberg Y."/>
            <person name="Tangrot J."/>
            <person name="Rosling A."/>
        </authorList>
    </citation>
    <scope>NUCLEOTIDE SEQUENCE</scope>
    <source>
        <strain evidence="3">Wild A</strain>
    </source>
</reference>